<dbReference type="AlphaFoldDB" id="A0A1C7PEL2"/>
<dbReference type="KEGG" id="agl:PYTT_0231"/>
<feature type="transmembrane region" description="Helical" evidence="2">
    <location>
        <begin position="26"/>
        <end position="45"/>
    </location>
</feature>
<reference evidence="4" key="1">
    <citation type="submission" date="2016-09" db="EMBL/GenBank/DDBJ databases">
        <authorList>
            <person name="Koehorst J."/>
        </authorList>
    </citation>
    <scope>NUCLEOTIDE SEQUENCE [LARGE SCALE GENOMIC DNA]</scope>
</reference>
<keyword evidence="2" id="KW-0812">Transmembrane</keyword>
<feature type="region of interest" description="Disordered" evidence="1">
    <location>
        <begin position="1"/>
        <end position="21"/>
    </location>
</feature>
<evidence type="ECO:0000313" key="4">
    <source>
        <dbReference type="Proteomes" id="UP000176204"/>
    </source>
</evidence>
<keyword evidence="4" id="KW-1185">Reference proteome</keyword>
<evidence type="ECO:0000256" key="2">
    <source>
        <dbReference type="SAM" id="Phobius"/>
    </source>
</evidence>
<keyword evidence="2" id="KW-1133">Transmembrane helix</keyword>
<proteinExistence type="predicted"/>
<feature type="compositionally biased region" description="Polar residues" evidence="1">
    <location>
        <begin position="1"/>
        <end position="16"/>
    </location>
</feature>
<dbReference type="EMBL" id="LT629973">
    <property type="protein sequence ID" value="SEH72199.1"/>
    <property type="molecule type" value="Genomic_DNA"/>
</dbReference>
<organism evidence="3 4">
    <name type="scientific">Akkermansia glycaniphila</name>
    <dbReference type="NCBI Taxonomy" id="1679444"/>
    <lineage>
        <taxon>Bacteria</taxon>
        <taxon>Pseudomonadati</taxon>
        <taxon>Verrucomicrobiota</taxon>
        <taxon>Verrucomicrobiia</taxon>
        <taxon>Verrucomicrobiales</taxon>
        <taxon>Akkermansiaceae</taxon>
        <taxon>Akkermansia</taxon>
    </lineage>
</organism>
<feature type="region of interest" description="Disordered" evidence="1">
    <location>
        <begin position="95"/>
        <end position="119"/>
    </location>
</feature>
<protein>
    <submittedName>
        <fullName evidence="3">Uncharacterized protein</fullName>
    </submittedName>
</protein>
<dbReference type="Proteomes" id="UP000176204">
    <property type="component" value="Chromosome I"/>
</dbReference>
<accession>A0A1C7PEL2</accession>
<evidence type="ECO:0000256" key="1">
    <source>
        <dbReference type="SAM" id="MobiDB-lite"/>
    </source>
</evidence>
<name>A0A1C7PEL2_9BACT</name>
<feature type="transmembrane region" description="Helical" evidence="2">
    <location>
        <begin position="65"/>
        <end position="86"/>
    </location>
</feature>
<evidence type="ECO:0000313" key="3">
    <source>
        <dbReference type="EMBL" id="SEH72199.1"/>
    </source>
</evidence>
<feature type="compositionally biased region" description="Polar residues" evidence="1">
    <location>
        <begin position="95"/>
        <end position="104"/>
    </location>
</feature>
<sequence length="402" mass="46808">MKANHPQSPDQTGNISKHNKKEQHPLWARTAFILLSAGTCCIFLPQCTGMESSDHLESSAHWHGIALRLMAALPVIGIIVKILLCLKDPNHGQQQDLPYASNKTNRSNRRNNGPAPLLTPQAESTIITLAEKWKQNTPESERELQYRQARDYMVKTIANRKKRLTLFTCFLRKPAWKTDTAAINEFVDQFLCFTTICHRVQSYRKFAFIDSILELISREMRMNLRNEYNRKYSQERKEAIRSKCQYYQFYSLEGISTLLQNIATIADCMEPTDTWIKRMGLVEHSAAYYEQMIIDRLSKEEAISLYISRLYIECQKREMNQDHCQRYLDNIQKMVRIQQWPDDNELLLRLLGLRKPTLEDIDDTISIIIYKNHYISSKCRDCAEPACDPENIKQTSPESTMA</sequence>
<keyword evidence="2" id="KW-0472">Membrane</keyword>
<gene>
    <name evidence="3" type="ORF">PYTT_0231</name>
</gene>